<name>A0A841GJX9_9GAMM</name>
<organism evidence="1 2">
    <name type="scientific">Tolumonas osonensis</name>
    <dbReference type="NCBI Taxonomy" id="675874"/>
    <lineage>
        <taxon>Bacteria</taxon>
        <taxon>Pseudomonadati</taxon>
        <taxon>Pseudomonadota</taxon>
        <taxon>Gammaproteobacteria</taxon>
        <taxon>Aeromonadales</taxon>
        <taxon>Aeromonadaceae</taxon>
        <taxon>Tolumonas</taxon>
    </lineage>
</organism>
<evidence type="ECO:0000313" key="2">
    <source>
        <dbReference type="Proteomes" id="UP000585721"/>
    </source>
</evidence>
<reference evidence="1 2" key="1">
    <citation type="submission" date="2020-08" db="EMBL/GenBank/DDBJ databases">
        <title>Genomic Encyclopedia of Type Strains, Phase IV (KMG-IV): sequencing the most valuable type-strain genomes for metagenomic binning, comparative biology and taxonomic classification.</title>
        <authorList>
            <person name="Goeker M."/>
        </authorList>
    </citation>
    <scope>NUCLEOTIDE SEQUENCE [LARGE SCALE GENOMIC DNA]</scope>
    <source>
        <strain evidence="1 2">DSM 22975</strain>
    </source>
</reference>
<dbReference type="AlphaFoldDB" id="A0A841GJX9"/>
<sequence>MIFSDPSEKKAIKHGEWLTSGQALAPALAALISCGVVQQSVAADDSAELAKKLANPIANLLSVPVKLDWDTGIGPEDADRSTYVIQPVIPVTLNQNWNLISRTIVPFIDAESPVAGGSNESGLGDITQSFFFSPNAPTSNGWIWGGGPVLLIPSATNDMVGSEKWGTGPTLVALRQTNGWTYGILANHIWSVAGSDQRSDISTTFLQPFLSYTTKTYTTIGVNTESTYDWKNEQWLVPINLSVSQLVKFGKQPVSFALGTRSYVEGPTGGPDWGLRFSVTLLFPK</sequence>
<comment type="caution">
    <text evidence="1">The sequence shown here is derived from an EMBL/GenBank/DDBJ whole genome shotgun (WGS) entry which is preliminary data.</text>
</comment>
<proteinExistence type="predicted"/>
<dbReference type="RefSeq" id="WP_223157780.1">
    <property type="nucleotide sequence ID" value="NZ_JACHGR010000003.1"/>
</dbReference>
<evidence type="ECO:0008006" key="3">
    <source>
        <dbReference type="Google" id="ProtNLM"/>
    </source>
</evidence>
<gene>
    <name evidence="1" type="ORF">HNR75_001002</name>
</gene>
<accession>A0A841GJX9</accession>
<dbReference type="Proteomes" id="UP000585721">
    <property type="component" value="Unassembled WGS sequence"/>
</dbReference>
<protein>
    <recommendedName>
        <fullName evidence="3">Transporter</fullName>
    </recommendedName>
</protein>
<evidence type="ECO:0000313" key="1">
    <source>
        <dbReference type="EMBL" id="MBB6055120.1"/>
    </source>
</evidence>
<keyword evidence="2" id="KW-1185">Reference proteome</keyword>
<dbReference type="EMBL" id="JACHGR010000003">
    <property type="protein sequence ID" value="MBB6055120.1"/>
    <property type="molecule type" value="Genomic_DNA"/>
</dbReference>